<keyword evidence="1" id="KW-0378">Hydrolase</keyword>
<dbReference type="PANTHER" id="PTHR22939:SF129">
    <property type="entry name" value="SERINE PROTEASE HTRA2, MITOCHONDRIAL"/>
    <property type="match status" value="1"/>
</dbReference>
<evidence type="ECO:0000313" key="3">
    <source>
        <dbReference type="EMBL" id="MDL4840424.1"/>
    </source>
</evidence>
<name>A0ABT7L4W3_9BACI</name>
<gene>
    <name evidence="3" type="ORF">QQS35_08200</name>
</gene>
<proteinExistence type="predicted"/>
<evidence type="ECO:0000313" key="4">
    <source>
        <dbReference type="Proteomes" id="UP001235343"/>
    </source>
</evidence>
<sequence>MSKSDNFHEDIIDEDLYEEIDEEELLVIIEMEQKKAHQKEADAKERKEVKRPFPKWAFWSIAVAMFINVIAIIPQTYSIPAIDFLVTSAKLVSDPTIDTYQESVVVIEAGNSKGTGFSIAADGVIITNHHVIEDESNIMVAYPDQGLFAAEVVHAYPDIDLAVLQVDGEELPHLNLAKETTFNENEHIYFIGNPLRFNGIANEGEILGYTQLESWDKQVLMLQAPVYRGNSGSPVINSDGEVIGVIFATLNHDTHGKVGLAVPIDYYYQSQDTND</sequence>
<evidence type="ECO:0000256" key="1">
    <source>
        <dbReference type="ARBA" id="ARBA00022825"/>
    </source>
</evidence>
<dbReference type="InterPro" id="IPR001940">
    <property type="entry name" value="Peptidase_S1C"/>
</dbReference>
<dbReference type="SUPFAM" id="SSF50494">
    <property type="entry name" value="Trypsin-like serine proteases"/>
    <property type="match status" value="1"/>
</dbReference>
<dbReference type="GO" id="GO:0008233">
    <property type="term" value="F:peptidase activity"/>
    <property type="evidence" value="ECO:0007669"/>
    <property type="project" value="UniProtKB-KW"/>
</dbReference>
<dbReference type="GO" id="GO:0006508">
    <property type="term" value="P:proteolysis"/>
    <property type="evidence" value="ECO:0007669"/>
    <property type="project" value="UniProtKB-KW"/>
</dbReference>
<dbReference type="EMBL" id="JASTZU010000027">
    <property type="protein sequence ID" value="MDL4840424.1"/>
    <property type="molecule type" value="Genomic_DNA"/>
</dbReference>
<organism evidence="3 4">
    <name type="scientific">Aquibacillus rhizosphaerae</name>
    <dbReference type="NCBI Taxonomy" id="3051431"/>
    <lineage>
        <taxon>Bacteria</taxon>
        <taxon>Bacillati</taxon>
        <taxon>Bacillota</taxon>
        <taxon>Bacilli</taxon>
        <taxon>Bacillales</taxon>
        <taxon>Bacillaceae</taxon>
        <taxon>Aquibacillus</taxon>
    </lineage>
</organism>
<dbReference type="Gene3D" id="2.40.10.120">
    <property type="match status" value="1"/>
</dbReference>
<keyword evidence="2" id="KW-1133">Transmembrane helix</keyword>
<dbReference type="RefSeq" id="WP_285931469.1">
    <property type="nucleotide sequence ID" value="NZ_JASTZU010000027.1"/>
</dbReference>
<dbReference type="PRINTS" id="PR00834">
    <property type="entry name" value="PROTEASES2C"/>
</dbReference>
<comment type="caution">
    <text evidence="3">The sequence shown here is derived from an EMBL/GenBank/DDBJ whole genome shotgun (WGS) entry which is preliminary data.</text>
</comment>
<dbReference type="Proteomes" id="UP001235343">
    <property type="component" value="Unassembled WGS sequence"/>
</dbReference>
<dbReference type="Pfam" id="PF13365">
    <property type="entry name" value="Trypsin_2"/>
    <property type="match status" value="1"/>
</dbReference>
<dbReference type="InterPro" id="IPR009003">
    <property type="entry name" value="Peptidase_S1_PA"/>
</dbReference>
<dbReference type="PANTHER" id="PTHR22939">
    <property type="entry name" value="SERINE PROTEASE FAMILY S1C HTRA-RELATED"/>
    <property type="match status" value="1"/>
</dbReference>
<keyword evidence="3" id="KW-0645">Protease</keyword>
<feature type="transmembrane region" description="Helical" evidence="2">
    <location>
        <begin position="56"/>
        <end position="77"/>
    </location>
</feature>
<keyword evidence="4" id="KW-1185">Reference proteome</keyword>
<keyword evidence="1" id="KW-0720">Serine protease</keyword>
<accession>A0ABT7L4W3</accession>
<protein>
    <submittedName>
        <fullName evidence="3">Serine protease</fullName>
    </submittedName>
</protein>
<reference evidence="3 4" key="1">
    <citation type="submission" date="2023-06" db="EMBL/GenBank/DDBJ databases">
        <title>Aquibacillus rhizosphaerae LR5S19.</title>
        <authorList>
            <person name="Sun J.-Q."/>
        </authorList>
    </citation>
    <scope>NUCLEOTIDE SEQUENCE [LARGE SCALE GENOMIC DNA]</scope>
    <source>
        <strain evidence="3 4">LR5S19</strain>
    </source>
</reference>
<keyword evidence="2" id="KW-0812">Transmembrane</keyword>
<evidence type="ECO:0000256" key="2">
    <source>
        <dbReference type="SAM" id="Phobius"/>
    </source>
</evidence>
<keyword evidence="2" id="KW-0472">Membrane</keyword>